<dbReference type="SUPFAM" id="SSF55073">
    <property type="entry name" value="Nucleotide cyclase"/>
    <property type="match status" value="1"/>
</dbReference>
<proteinExistence type="inferred from homology"/>
<gene>
    <name evidence="3" type="ORF">JJB07_05975</name>
</gene>
<dbReference type="SMART" id="SM00044">
    <property type="entry name" value="CYCc"/>
    <property type="match status" value="1"/>
</dbReference>
<dbReference type="PANTHER" id="PTHR43081:SF19">
    <property type="entry name" value="PH-SENSITIVE ADENYLATE CYCLASE RV1264"/>
    <property type="match status" value="1"/>
</dbReference>
<dbReference type="InterPro" id="IPR029787">
    <property type="entry name" value="Nucleotide_cyclase"/>
</dbReference>
<dbReference type="Gene3D" id="3.30.70.1230">
    <property type="entry name" value="Nucleotide cyclase"/>
    <property type="match status" value="1"/>
</dbReference>
<comment type="caution">
    <text evidence="3">The sequence shown here is derived from an EMBL/GenBank/DDBJ whole genome shotgun (WGS) entry which is preliminary data.</text>
</comment>
<keyword evidence="4" id="KW-1185">Reference proteome</keyword>
<protein>
    <recommendedName>
        <fullName evidence="2">Guanylate cyclase domain-containing protein</fullName>
    </recommendedName>
</protein>
<dbReference type="InterPro" id="IPR045983">
    <property type="entry name" value="GUC-dom-containing_N"/>
</dbReference>
<feature type="domain" description="Guanylate cyclase" evidence="2">
    <location>
        <begin position="315"/>
        <end position="435"/>
    </location>
</feature>
<dbReference type="Pfam" id="PF00211">
    <property type="entry name" value="Guanylate_cyc"/>
    <property type="match status" value="1"/>
</dbReference>
<name>A0ABS1J7G0_9BACL</name>
<sequence>MNATTTTLWSKIEEISKQFAVEDTNVLKRFGEILEAQGDWESFRINPLKFANQHGMDSTHVVNLFIYGTKVGLFELDWNLICPMCGCVEHTYDSLNQIAMGDSFYCTLCDDTIETQLDNYVEVSFNLHPNVRELNIEPFADIESYFCYFFSDNFVHPKEFVEYLTKESMKSFLVVPPHSSGVTQIQGAPDEVYRFVSLDKHAVVNVQFTDEISTTTQKLVIDVGSEPMHTAWYELAAGPLEVTLNNNGTKTTGLTAMFTDWDRMSSLLHCEEGGNLLEALPFLSGKMLLNNQKFRESFLVENLPNGMNLKISNLTILFTDLKGSTALYEKTGDVEAYRLVQDHFRLLTDVVSQHAGATVKTMGDAIMASFSTPSDALTAALAMVQVMKRLNDSIADLDTTLELKIGLHTGPALAVKANETIDFFGQTVNLAARVQGQAQAGEVWISEAICEDVVAREVLQANGYKPEKHTVTLKGVNSPSTIFRCIRA</sequence>
<evidence type="ECO:0000313" key="4">
    <source>
        <dbReference type="Proteomes" id="UP000602284"/>
    </source>
</evidence>
<dbReference type="PANTHER" id="PTHR43081">
    <property type="entry name" value="ADENYLATE CYCLASE, TERMINAL-DIFFERENTIATION SPECIFIC-RELATED"/>
    <property type="match status" value="1"/>
</dbReference>
<dbReference type="PROSITE" id="PS50125">
    <property type="entry name" value="GUANYLATE_CYCLASE_2"/>
    <property type="match status" value="1"/>
</dbReference>
<reference evidence="3 4" key="1">
    <citation type="submission" date="2021-01" db="EMBL/GenBank/DDBJ databases">
        <title>Tumebacillus sp. strain ITR2 16S ribosomal RNA gene Genome sequencing and assembly.</title>
        <authorList>
            <person name="Kang M."/>
        </authorList>
    </citation>
    <scope>NUCLEOTIDE SEQUENCE [LARGE SCALE GENOMIC DNA]</scope>
    <source>
        <strain evidence="3 4">ITR2</strain>
    </source>
</reference>
<dbReference type="InterPro" id="IPR050697">
    <property type="entry name" value="Adenylyl/Guanylyl_Cyclase_3/4"/>
</dbReference>
<evidence type="ECO:0000313" key="3">
    <source>
        <dbReference type="EMBL" id="MBL0386198.1"/>
    </source>
</evidence>
<organism evidence="3 4">
    <name type="scientific">Tumebacillus amylolyticus</name>
    <dbReference type="NCBI Taxonomy" id="2801339"/>
    <lineage>
        <taxon>Bacteria</taxon>
        <taxon>Bacillati</taxon>
        <taxon>Bacillota</taxon>
        <taxon>Bacilli</taxon>
        <taxon>Bacillales</taxon>
        <taxon>Alicyclobacillaceae</taxon>
        <taxon>Tumebacillus</taxon>
    </lineage>
</organism>
<evidence type="ECO:0000256" key="1">
    <source>
        <dbReference type="ARBA" id="ARBA00005381"/>
    </source>
</evidence>
<dbReference type="RefSeq" id="WP_201632173.1">
    <property type="nucleotide sequence ID" value="NZ_JAEQNB010000001.1"/>
</dbReference>
<accession>A0ABS1J7G0</accession>
<evidence type="ECO:0000259" key="2">
    <source>
        <dbReference type="PROSITE" id="PS50125"/>
    </source>
</evidence>
<dbReference type="EMBL" id="JAEQNB010000001">
    <property type="protein sequence ID" value="MBL0386198.1"/>
    <property type="molecule type" value="Genomic_DNA"/>
</dbReference>
<dbReference type="Pfam" id="PF19363">
    <property type="entry name" value="DUF5939"/>
    <property type="match status" value="1"/>
</dbReference>
<dbReference type="Proteomes" id="UP000602284">
    <property type="component" value="Unassembled WGS sequence"/>
</dbReference>
<dbReference type="CDD" id="cd07302">
    <property type="entry name" value="CHD"/>
    <property type="match status" value="1"/>
</dbReference>
<dbReference type="InterPro" id="IPR001054">
    <property type="entry name" value="A/G_cyclase"/>
</dbReference>
<comment type="similarity">
    <text evidence="1">Belongs to the adenylyl cyclase class-3 family.</text>
</comment>